<dbReference type="EMBL" id="CAEY01001896">
    <property type="status" value="NOT_ANNOTATED_CDS"/>
    <property type="molecule type" value="Genomic_DNA"/>
</dbReference>
<reference evidence="1" key="2">
    <citation type="submission" date="2015-06" db="UniProtKB">
        <authorList>
            <consortium name="EnsemblMetazoa"/>
        </authorList>
    </citation>
    <scope>IDENTIFICATION</scope>
</reference>
<dbReference type="HOGENOM" id="CLU_2500802_0_0_1"/>
<sequence>MKPMSHIVVCNCEQEQKKSQQNVKNLALLFFTVTEAGFGVDIGLENWTLSDTLKELNFVREKAIAAGASDAQSAAQTETEEMHGLF</sequence>
<reference evidence="2" key="1">
    <citation type="submission" date="2011-08" db="EMBL/GenBank/DDBJ databases">
        <authorList>
            <person name="Rombauts S."/>
        </authorList>
    </citation>
    <scope>NUCLEOTIDE SEQUENCE</scope>
    <source>
        <strain evidence="2">London</strain>
    </source>
</reference>
<name>T1KA59_TETUR</name>
<dbReference type="Proteomes" id="UP000015104">
    <property type="component" value="Unassembled WGS sequence"/>
</dbReference>
<evidence type="ECO:0000313" key="2">
    <source>
        <dbReference type="Proteomes" id="UP000015104"/>
    </source>
</evidence>
<accession>T1KA59</accession>
<organism evidence="1 2">
    <name type="scientific">Tetranychus urticae</name>
    <name type="common">Two-spotted spider mite</name>
    <dbReference type="NCBI Taxonomy" id="32264"/>
    <lineage>
        <taxon>Eukaryota</taxon>
        <taxon>Metazoa</taxon>
        <taxon>Ecdysozoa</taxon>
        <taxon>Arthropoda</taxon>
        <taxon>Chelicerata</taxon>
        <taxon>Arachnida</taxon>
        <taxon>Acari</taxon>
        <taxon>Acariformes</taxon>
        <taxon>Trombidiformes</taxon>
        <taxon>Prostigmata</taxon>
        <taxon>Eleutherengona</taxon>
        <taxon>Raphignathae</taxon>
        <taxon>Tetranychoidea</taxon>
        <taxon>Tetranychidae</taxon>
        <taxon>Tetranychus</taxon>
    </lineage>
</organism>
<proteinExistence type="predicted"/>
<evidence type="ECO:0000313" key="1">
    <source>
        <dbReference type="EnsemblMetazoa" id="tetur07g07360.1"/>
    </source>
</evidence>
<dbReference type="EnsemblMetazoa" id="tetur07g07360.1">
    <property type="protein sequence ID" value="tetur07g07360.1"/>
    <property type="gene ID" value="tetur07g07360"/>
</dbReference>
<keyword evidence="2" id="KW-1185">Reference proteome</keyword>
<dbReference type="AlphaFoldDB" id="T1KA59"/>
<protein>
    <submittedName>
        <fullName evidence="1">Uncharacterized protein</fullName>
    </submittedName>
</protein>